<organism evidence="1 2">
    <name type="scientific">Streptomyces vastus</name>
    <dbReference type="NCBI Taxonomy" id="285451"/>
    <lineage>
        <taxon>Bacteria</taxon>
        <taxon>Bacillati</taxon>
        <taxon>Actinomycetota</taxon>
        <taxon>Actinomycetes</taxon>
        <taxon>Kitasatosporales</taxon>
        <taxon>Streptomycetaceae</taxon>
        <taxon>Streptomyces</taxon>
    </lineage>
</organism>
<dbReference type="EMBL" id="BAAASJ010000036">
    <property type="protein sequence ID" value="GAA2638532.1"/>
    <property type="molecule type" value="Genomic_DNA"/>
</dbReference>
<keyword evidence="2" id="KW-1185">Reference proteome</keyword>
<protein>
    <submittedName>
        <fullName evidence="1">Uncharacterized protein</fullName>
    </submittedName>
</protein>
<evidence type="ECO:0000313" key="1">
    <source>
        <dbReference type="EMBL" id="GAA2638532.1"/>
    </source>
</evidence>
<gene>
    <name evidence="1" type="ORF">GCM10010307_37010</name>
</gene>
<accession>A0ABP6DE95</accession>
<dbReference type="Proteomes" id="UP001500151">
    <property type="component" value="Unassembled WGS sequence"/>
</dbReference>
<name>A0ABP6DE95_9ACTN</name>
<proteinExistence type="predicted"/>
<evidence type="ECO:0000313" key="2">
    <source>
        <dbReference type="Proteomes" id="UP001500151"/>
    </source>
</evidence>
<comment type="caution">
    <text evidence="1">The sequence shown here is derived from an EMBL/GenBank/DDBJ whole genome shotgun (WGS) entry which is preliminary data.</text>
</comment>
<reference evidence="2" key="1">
    <citation type="journal article" date="2019" name="Int. J. Syst. Evol. Microbiol.">
        <title>The Global Catalogue of Microorganisms (GCM) 10K type strain sequencing project: providing services to taxonomists for standard genome sequencing and annotation.</title>
        <authorList>
            <consortium name="The Broad Institute Genomics Platform"/>
            <consortium name="The Broad Institute Genome Sequencing Center for Infectious Disease"/>
            <person name="Wu L."/>
            <person name="Ma J."/>
        </authorList>
    </citation>
    <scope>NUCLEOTIDE SEQUENCE [LARGE SCALE GENOMIC DNA]</scope>
    <source>
        <strain evidence="2">JCM 4524</strain>
    </source>
</reference>
<sequence length="85" mass="8538">MLPGTADVSGRADASEPVGASRAAGLGSAAGLSAVAGLEVSARALEGDVRGRARAAAHVTAIEEARYPRMPLIVDIVILICPSRT</sequence>